<evidence type="ECO:0000313" key="3">
    <source>
        <dbReference type="Proteomes" id="UP001140949"/>
    </source>
</evidence>
<evidence type="ECO:0000313" key="2">
    <source>
        <dbReference type="EMBL" id="KAJ6844953.1"/>
    </source>
</evidence>
<dbReference type="PROSITE" id="PS50878">
    <property type="entry name" value="RT_POL"/>
    <property type="match status" value="1"/>
</dbReference>
<dbReference type="Pfam" id="PF00078">
    <property type="entry name" value="RVT_1"/>
    <property type="match status" value="1"/>
</dbReference>
<dbReference type="AlphaFoldDB" id="A0AAX6HW64"/>
<keyword evidence="3" id="KW-1185">Reference proteome</keyword>
<dbReference type="Proteomes" id="UP001140949">
    <property type="component" value="Unassembled WGS sequence"/>
</dbReference>
<reference evidence="2" key="2">
    <citation type="submission" date="2023-04" db="EMBL/GenBank/DDBJ databases">
        <authorList>
            <person name="Bruccoleri R.E."/>
            <person name="Oakeley E.J."/>
            <person name="Faust A.-M."/>
            <person name="Dessus-Babus S."/>
            <person name="Altorfer M."/>
            <person name="Burckhardt D."/>
            <person name="Oertli M."/>
            <person name="Naumann U."/>
            <person name="Petersen F."/>
            <person name="Wong J."/>
        </authorList>
    </citation>
    <scope>NUCLEOTIDE SEQUENCE</scope>
    <source>
        <strain evidence="2">GSM-AAB239-AS_SAM_17_03QT</strain>
        <tissue evidence="2">Leaf</tissue>
    </source>
</reference>
<dbReference type="InterPro" id="IPR000477">
    <property type="entry name" value="RT_dom"/>
</dbReference>
<reference evidence="2" key="1">
    <citation type="journal article" date="2023" name="GigaByte">
        <title>Genome assembly of the bearded iris, Iris pallida Lam.</title>
        <authorList>
            <person name="Bruccoleri R.E."/>
            <person name="Oakeley E.J."/>
            <person name="Faust A.M.E."/>
            <person name="Altorfer M."/>
            <person name="Dessus-Babus S."/>
            <person name="Burckhardt D."/>
            <person name="Oertli M."/>
            <person name="Naumann U."/>
            <person name="Petersen F."/>
            <person name="Wong J."/>
        </authorList>
    </citation>
    <scope>NUCLEOTIDE SEQUENCE</scope>
    <source>
        <strain evidence="2">GSM-AAB239-AS_SAM_17_03QT</strain>
    </source>
</reference>
<dbReference type="PANTHER" id="PTHR33116:SF80">
    <property type="entry name" value="REVERSE TRANSCRIPTASE ZINC-BINDING DOMAIN-CONTAINING PROTEIN"/>
    <property type="match status" value="1"/>
</dbReference>
<sequence>MSKAYDRVSWRFLIKVLHKLGFNWTWIDLIYWGISNCWYSVTVNRCRGGFFRSGRGLRQGDPISPALFIIAHDALSRQISYLSLRRHIKSFSGRADELKISYLFYADDSLIFMNGDIDGVETLMQTFQNYTDISGQVINYSKSSLIISQKPHMSSQADTIAMATWFTKAALPITYLGVPLFRGRAKMDYFQVLINKFDKKLSGWKGRLLSFGGKIILIKSVLTSLPMHSLSMIKPPIKLLKRLDSIMANFLWNAKDKHRRHWIAWDKVCRTLDEGGLGVRSLVQIMHALHAKRCWDFITGESLWAQFMYRKYGDPRDAHYSTPTFSSPLWRNMTKVLPKVMPHLHWVIGRGHILIWGTNWCGLEIDKPHFSVITPTLVKLCDRRGLGQVWGGTWTSVTTCHRQLLPCWIPLFLARSPTRYVGLLITMENSPPGPIGSIIDTIIPPPLGDIISGTNMFLRG</sequence>
<accession>A0AAX6HW64</accession>
<name>A0AAX6HW64_IRIPA</name>
<dbReference type="InterPro" id="IPR043502">
    <property type="entry name" value="DNA/RNA_pol_sf"/>
</dbReference>
<dbReference type="SUPFAM" id="SSF56672">
    <property type="entry name" value="DNA/RNA polymerases"/>
    <property type="match status" value="1"/>
</dbReference>
<organism evidence="2 3">
    <name type="scientific">Iris pallida</name>
    <name type="common">Sweet iris</name>
    <dbReference type="NCBI Taxonomy" id="29817"/>
    <lineage>
        <taxon>Eukaryota</taxon>
        <taxon>Viridiplantae</taxon>
        <taxon>Streptophyta</taxon>
        <taxon>Embryophyta</taxon>
        <taxon>Tracheophyta</taxon>
        <taxon>Spermatophyta</taxon>
        <taxon>Magnoliopsida</taxon>
        <taxon>Liliopsida</taxon>
        <taxon>Asparagales</taxon>
        <taxon>Iridaceae</taxon>
        <taxon>Iridoideae</taxon>
        <taxon>Irideae</taxon>
        <taxon>Iris</taxon>
    </lineage>
</organism>
<gene>
    <name evidence="2" type="ORF">M6B38_288325</name>
</gene>
<dbReference type="EMBL" id="JANAVB010006399">
    <property type="protein sequence ID" value="KAJ6844953.1"/>
    <property type="molecule type" value="Genomic_DNA"/>
</dbReference>
<evidence type="ECO:0000259" key="1">
    <source>
        <dbReference type="PROSITE" id="PS50878"/>
    </source>
</evidence>
<proteinExistence type="predicted"/>
<feature type="domain" description="Reverse transcriptase" evidence="1">
    <location>
        <begin position="1"/>
        <end position="180"/>
    </location>
</feature>
<protein>
    <recommendedName>
        <fullName evidence="1">Reverse transcriptase domain-containing protein</fullName>
    </recommendedName>
</protein>
<comment type="caution">
    <text evidence="2">The sequence shown here is derived from an EMBL/GenBank/DDBJ whole genome shotgun (WGS) entry which is preliminary data.</text>
</comment>
<dbReference type="PANTHER" id="PTHR33116">
    <property type="entry name" value="REVERSE TRANSCRIPTASE ZINC-BINDING DOMAIN-CONTAINING PROTEIN-RELATED-RELATED"/>
    <property type="match status" value="1"/>
</dbReference>